<evidence type="ECO:0000313" key="3">
    <source>
        <dbReference type="Proteomes" id="UP001295444"/>
    </source>
</evidence>
<dbReference type="EMBL" id="OW240913">
    <property type="protein sequence ID" value="CAH2246053.1"/>
    <property type="molecule type" value="Genomic_DNA"/>
</dbReference>
<name>A0AAD1R9P4_PELCU</name>
<dbReference type="Proteomes" id="UP001295444">
    <property type="component" value="Chromosome 02"/>
</dbReference>
<protein>
    <submittedName>
        <fullName evidence="2">Uncharacterized protein</fullName>
    </submittedName>
</protein>
<feature type="region of interest" description="Disordered" evidence="1">
    <location>
        <begin position="63"/>
        <end position="107"/>
    </location>
</feature>
<gene>
    <name evidence="2" type="ORF">PECUL_23A001377</name>
</gene>
<evidence type="ECO:0000313" key="2">
    <source>
        <dbReference type="EMBL" id="CAH2246053.1"/>
    </source>
</evidence>
<dbReference type="AlphaFoldDB" id="A0AAD1R9P4"/>
<keyword evidence="3" id="KW-1185">Reference proteome</keyword>
<proteinExistence type="predicted"/>
<reference evidence="2" key="1">
    <citation type="submission" date="2022-03" db="EMBL/GenBank/DDBJ databases">
        <authorList>
            <person name="Alioto T."/>
            <person name="Alioto T."/>
            <person name="Gomez Garrido J."/>
        </authorList>
    </citation>
    <scope>NUCLEOTIDE SEQUENCE</scope>
</reference>
<sequence>MAVQRGPHKPSIHTQPTSNALGEFDRFCASLWTLLSDRGMTYRLAVKLVATWMRPVTRRRYYRHPPQATRTAARPCKSRRAQRCKTPPSSRRKHTGPHTHENETTKAASHISYSPATGTGVQQSSPPCLQVTAANRGAAWLNTPLNTTGAGPRRADAFKETNVDSKRHVHALGIG</sequence>
<evidence type="ECO:0000256" key="1">
    <source>
        <dbReference type="SAM" id="MobiDB-lite"/>
    </source>
</evidence>
<organism evidence="2 3">
    <name type="scientific">Pelobates cultripes</name>
    <name type="common">Western spadefoot toad</name>
    <dbReference type="NCBI Taxonomy" id="61616"/>
    <lineage>
        <taxon>Eukaryota</taxon>
        <taxon>Metazoa</taxon>
        <taxon>Chordata</taxon>
        <taxon>Craniata</taxon>
        <taxon>Vertebrata</taxon>
        <taxon>Euteleostomi</taxon>
        <taxon>Amphibia</taxon>
        <taxon>Batrachia</taxon>
        <taxon>Anura</taxon>
        <taxon>Pelobatoidea</taxon>
        <taxon>Pelobatidae</taxon>
        <taxon>Pelobates</taxon>
    </lineage>
</organism>
<accession>A0AAD1R9P4</accession>